<organism evidence="6 7">
    <name type="scientific">Arabidopsis thaliana</name>
    <name type="common">Mouse-ear cress</name>
    <dbReference type="NCBI Taxonomy" id="3702"/>
    <lineage>
        <taxon>Eukaryota</taxon>
        <taxon>Viridiplantae</taxon>
        <taxon>Streptophyta</taxon>
        <taxon>Embryophyta</taxon>
        <taxon>Tracheophyta</taxon>
        <taxon>Spermatophyta</taxon>
        <taxon>Magnoliopsida</taxon>
        <taxon>eudicotyledons</taxon>
        <taxon>Gunneridae</taxon>
        <taxon>Pentapetalae</taxon>
        <taxon>rosids</taxon>
        <taxon>malvids</taxon>
        <taxon>Brassicales</taxon>
        <taxon>Brassicaceae</taxon>
        <taxon>Camelineae</taxon>
        <taxon>Arabidopsis</taxon>
    </lineage>
</organism>
<dbReference type="SMART" id="SM00109">
    <property type="entry name" value="C1"/>
    <property type="match status" value="4"/>
</dbReference>
<dbReference type="InterPro" id="IPR004146">
    <property type="entry name" value="DC1"/>
</dbReference>
<dbReference type="PANTHER" id="PTHR32410:SF203">
    <property type="entry name" value="CYSTEINE_HISTIDINE-RICH C1 DOMAIN FAMILY PROTEIN"/>
    <property type="match status" value="1"/>
</dbReference>
<dbReference type="InterPro" id="IPR001965">
    <property type="entry name" value="Znf_PHD"/>
</dbReference>
<name>A0A178VX52_ARATH</name>
<sequence>MGKLEHFSHSCPLTSPEIVAEGICNICFQDQVVEYACKPCNFDICKTCSKLPQKVSHGFHSQHPLEFCLFQYDRKPGYIVCSCCGNMSSCSFYECKECEIYLDLGCALLKNVFTGWDVREMLHYSHEHLLRRCKPGQDARGSCLLCELPLSPSSICYGCVYCYSFLHERCLDLPKEIRHPVHLEHPLRRLDYIRSGGRTFCGACREKIDSVPFGCLECGFYIHMRCADSFLRCLMHESHEHKLFYVSSNAKEHFGRKVCCQICLRAVVSSLDSYYHCIECELEFHFVCLGISKTISKRSCHIHPLVCKRVREEDDSLEYCGVCETLIHAGHHVYSCEECDFLGHIECILREKEPSPLYLKDLYSCVEDVKRATNQEDYETNKLMVNDINHNHVMKSIDMCELEGKEHCHICEKEILGNPWKCVTCSFVTHNFCVELGKPSRHRFHWNHLLTLMPKPLATDMTSCKSCREDIKGFNLFCRICNFIIHVSCAMKGKRFLGMTGPKVVGTWRGRCLGGKHRMVQVMFPRSYQKVCIICHERVLGKAVSCMECETIYHLRCIDRHRIKDRDSS</sequence>
<keyword evidence="2" id="KW-0677">Repeat</keyword>
<evidence type="ECO:0000256" key="3">
    <source>
        <dbReference type="ARBA" id="ARBA00022771"/>
    </source>
</evidence>
<dbReference type="InterPro" id="IPR046349">
    <property type="entry name" value="C1-like_sf"/>
</dbReference>
<evidence type="ECO:0000259" key="5">
    <source>
        <dbReference type="PROSITE" id="PS50081"/>
    </source>
</evidence>
<protein>
    <recommendedName>
        <fullName evidence="5">Phorbol-ester/DAG-type domain-containing protein</fullName>
    </recommendedName>
</protein>
<comment type="caution">
    <text evidence="6">The sequence shown here is derived from an EMBL/GenBank/DDBJ whole genome shotgun (WGS) entry which is preliminary data.</text>
</comment>
<evidence type="ECO:0000256" key="2">
    <source>
        <dbReference type="ARBA" id="ARBA00022737"/>
    </source>
</evidence>
<proteinExistence type="predicted"/>
<dbReference type="EMBL" id="LUHQ01000002">
    <property type="protein sequence ID" value="OAP09623.1"/>
    <property type="molecule type" value="Genomic_DNA"/>
</dbReference>
<keyword evidence="1" id="KW-0479">Metal-binding</keyword>
<reference evidence="7" key="1">
    <citation type="journal article" date="2016" name="Proc. Natl. Acad. Sci. U.S.A.">
        <title>Chromosome-level assembly of Arabidopsis thaliana Ler reveals the extent of translocation and inversion polymorphisms.</title>
        <authorList>
            <person name="Zapata L."/>
            <person name="Ding J."/>
            <person name="Willing E.M."/>
            <person name="Hartwig B."/>
            <person name="Bezdan D."/>
            <person name="Jiao W.B."/>
            <person name="Patel V."/>
            <person name="Velikkakam James G."/>
            <person name="Koornneef M."/>
            <person name="Ossowski S."/>
            <person name="Schneeberger K."/>
        </authorList>
    </citation>
    <scope>NUCLEOTIDE SEQUENCE [LARGE SCALE GENOMIC DNA]</scope>
    <source>
        <strain evidence="7">cv. Landsberg erecta</strain>
    </source>
</reference>
<dbReference type="SUPFAM" id="SSF57889">
    <property type="entry name" value="Cysteine-rich domain"/>
    <property type="match status" value="4"/>
</dbReference>
<keyword evidence="3" id="KW-0863">Zinc-finger</keyword>
<dbReference type="Proteomes" id="UP000078284">
    <property type="component" value="Chromosome 2"/>
</dbReference>
<dbReference type="InterPro" id="IPR053192">
    <property type="entry name" value="Vacuole_Formation_Reg"/>
</dbReference>
<accession>A0A178VX52</accession>
<dbReference type="GO" id="GO:0008270">
    <property type="term" value="F:zinc ion binding"/>
    <property type="evidence" value="ECO:0007669"/>
    <property type="project" value="UniProtKB-KW"/>
</dbReference>
<evidence type="ECO:0000256" key="1">
    <source>
        <dbReference type="ARBA" id="ARBA00022723"/>
    </source>
</evidence>
<evidence type="ECO:0000313" key="6">
    <source>
        <dbReference type="EMBL" id="OAP09623.1"/>
    </source>
</evidence>
<evidence type="ECO:0000256" key="4">
    <source>
        <dbReference type="ARBA" id="ARBA00022833"/>
    </source>
</evidence>
<gene>
    <name evidence="6" type="ordered locus">AXX17_At2g17360</name>
</gene>
<keyword evidence="4" id="KW-0862">Zinc</keyword>
<dbReference type="SMART" id="SM00249">
    <property type="entry name" value="PHD"/>
    <property type="match status" value="5"/>
</dbReference>
<feature type="domain" description="Phorbol-ester/DAG-type" evidence="5">
    <location>
        <begin position="184"/>
        <end position="233"/>
    </location>
</feature>
<dbReference type="AlphaFoldDB" id="A0A178VX52"/>
<dbReference type="PANTHER" id="PTHR32410">
    <property type="entry name" value="CYSTEINE/HISTIDINE-RICH C1 DOMAIN FAMILY PROTEIN"/>
    <property type="match status" value="1"/>
</dbReference>
<dbReference type="ExpressionAtlas" id="A0A178VX52">
    <property type="expression patterns" value="baseline and differential"/>
</dbReference>
<dbReference type="Pfam" id="PF03107">
    <property type="entry name" value="C1_2"/>
    <property type="match status" value="2"/>
</dbReference>
<evidence type="ECO:0000313" key="7">
    <source>
        <dbReference type="Proteomes" id="UP000078284"/>
    </source>
</evidence>
<dbReference type="PROSITE" id="PS50081">
    <property type="entry name" value="ZF_DAG_PE_2"/>
    <property type="match status" value="1"/>
</dbReference>
<dbReference type="InterPro" id="IPR002219">
    <property type="entry name" value="PKC_DAG/PE"/>
</dbReference>